<evidence type="ECO:0000256" key="2">
    <source>
        <dbReference type="ARBA" id="ARBA00022840"/>
    </source>
</evidence>
<dbReference type="GO" id="GO:0016887">
    <property type="term" value="F:ATP hydrolysis activity"/>
    <property type="evidence" value="ECO:0007669"/>
    <property type="project" value="InterPro"/>
</dbReference>
<dbReference type="PROSITE" id="PS00211">
    <property type="entry name" value="ABC_TRANSPORTER_1"/>
    <property type="match status" value="1"/>
</dbReference>
<dbReference type="EMBL" id="QUNR01000002">
    <property type="protein sequence ID" value="REH38970.1"/>
    <property type="molecule type" value="Genomic_DNA"/>
</dbReference>
<dbReference type="SMART" id="SM00382">
    <property type="entry name" value="AAA"/>
    <property type="match status" value="1"/>
</dbReference>
<evidence type="ECO:0000313" key="5">
    <source>
        <dbReference type="EMBL" id="REH38970.1"/>
    </source>
</evidence>
<dbReference type="OrthoDB" id="9802264at2"/>
<dbReference type="PANTHER" id="PTHR43514">
    <property type="entry name" value="ABC TRANSPORTER I FAMILY MEMBER 10"/>
    <property type="match status" value="1"/>
</dbReference>
<evidence type="ECO:0000256" key="1">
    <source>
        <dbReference type="ARBA" id="ARBA00022741"/>
    </source>
</evidence>
<keyword evidence="1" id="KW-0547">Nucleotide-binding</keyword>
<reference evidence="5 6" key="1">
    <citation type="submission" date="2018-08" db="EMBL/GenBank/DDBJ databases">
        <title>Genomic Encyclopedia of Type Strains, Phase IV (KMG-IV): sequencing the most valuable type-strain genomes for metagenomic binning, comparative biology and taxonomic classification.</title>
        <authorList>
            <person name="Goeker M."/>
        </authorList>
    </citation>
    <scope>NUCLEOTIDE SEQUENCE [LARGE SCALE GENOMIC DNA]</scope>
    <source>
        <strain evidence="5 6">DSM 26022</strain>
    </source>
</reference>
<evidence type="ECO:0000256" key="3">
    <source>
        <dbReference type="SAM" id="Phobius"/>
    </source>
</evidence>
<feature type="domain" description="ABC transporter" evidence="4">
    <location>
        <begin position="2"/>
        <end position="228"/>
    </location>
</feature>
<dbReference type="SUPFAM" id="SSF52540">
    <property type="entry name" value="P-loop containing nucleoside triphosphate hydrolases"/>
    <property type="match status" value="1"/>
</dbReference>
<organism evidence="5 6">
    <name type="scientific">Paraperlucidibaca baekdonensis</name>
    <dbReference type="NCBI Taxonomy" id="748120"/>
    <lineage>
        <taxon>Bacteria</taxon>
        <taxon>Pseudomonadati</taxon>
        <taxon>Pseudomonadota</taxon>
        <taxon>Gammaproteobacteria</taxon>
        <taxon>Moraxellales</taxon>
        <taxon>Moraxellaceae</taxon>
        <taxon>Paraperlucidibaca</taxon>
    </lineage>
</organism>
<dbReference type="InterPro" id="IPR003439">
    <property type="entry name" value="ABC_transporter-like_ATP-bd"/>
</dbReference>
<dbReference type="PROSITE" id="PS51257">
    <property type="entry name" value="PROKAR_LIPOPROTEIN"/>
    <property type="match status" value="1"/>
</dbReference>
<dbReference type="InterPro" id="IPR050334">
    <property type="entry name" value="Molybdenum_import_ModC"/>
</dbReference>
<accession>A0A3E0H658</accession>
<dbReference type="PROSITE" id="PS50893">
    <property type="entry name" value="ABC_TRANSPORTER_2"/>
    <property type="match status" value="1"/>
</dbReference>
<protein>
    <submittedName>
        <fullName evidence="5">Molybdate transport system ATP-binding protein</fullName>
    </submittedName>
</protein>
<evidence type="ECO:0000313" key="6">
    <source>
        <dbReference type="Proteomes" id="UP000256774"/>
    </source>
</evidence>
<evidence type="ECO:0000259" key="4">
    <source>
        <dbReference type="PROSITE" id="PS50893"/>
    </source>
</evidence>
<keyword evidence="2 5" id="KW-0067">ATP-binding</keyword>
<dbReference type="Pfam" id="PF00005">
    <property type="entry name" value="ABC_tran"/>
    <property type="match status" value="1"/>
</dbReference>
<keyword evidence="6" id="KW-1185">Reference proteome</keyword>
<proteinExistence type="predicted"/>
<dbReference type="Gene3D" id="3.40.50.300">
    <property type="entry name" value="P-loop containing nucleotide triphosphate hydrolases"/>
    <property type="match status" value="1"/>
</dbReference>
<feature type="transmembrane region" description="Helical" evidence="3">
    <location>
        <begin position="17"/>
        <end position="37"/>
    </location>
</feature>
<comment type="caution">
    <text evidence="5">The sequence shown here is derived from an EMBL/GenBank/DDBJ whole genome shotgun (WGS) entry which is preliminary data.</text>
</comment>
<sequence length="250" mass="27446">MTDRNQLSLDVDVQHGAFHLAIACSLPLAGVTAIYGASGAGKTTLLRCIAGLHASPHGHMHFRQQHWQHLPTHRRGLAYVCQQASLFPHLTVSGNLDYAQRRARRAGHQREEIIALFALAPLLARAPQQLSGGERQRVVLARALLSQPQLLLLDEPFSGIDQAQRTALLPYIRHLSQQLPIIMVSHDLRDIECLAQHIVHLADGRLIAQAPASTLLPSLRAHSDSDRVAALEAENIRLRAALAGQQRLMG</sequence>
<dbReference type="InterPro" id="IPR027417">
    <property type="entry name" value="P-loop_NTPase"/>
</dbReference>
<keyword evidence="3" id="KW-1133">Transmembrane helix</keyword>
<dbReference type="InterPro" id="IPR017871">
    <property type="entry name" value="ABC_transporter-like_CS"/>
</dbReference>
<dbReference type="PANTHER" id="PTHR43514:SF10">
    <property type="entry name" value="MOLYBDENUM IMPORT ATP-BINDING PROTEIN MODC 2"/>
    <property type="match status" value="1"/>
</dbReference>
<gene>
    <name evidence="5" type="ORF">DFR26_1140</name>
</gene>
<keyword evidence="3" id="KW-0812">Transmembrane</keyword>
<dbReference type="GO" id="GO:0005524">
    <property type="term" value="F:ATP binding"/>
    <property type="evidence" value="ECO:0007669"/>
    <property type="project" value="UniProtKB-KW"/>
</dbReference>
<dbReference type="Proteomes" id="UP000256774">
    <property type="component" value="Unassembled WGS sequence"/>
</dbReference>
<name>A0A3E0H658_9GAMM</name>
<dbReference type="RefSeq" id="WP_116207986.1">
    <property type="nucleotide sequence ID" value="NZ_QUNR01000002.1"/>
</dbReference>
<dbReference type="InterPro" id="IPR003593">
    <property type="entry name" value="AAA+_ATPase"/>
</dbReference>
<keyword evidence="3" id="KW-0472">Membrane</keyword>
<dbReference type="AlphaFoldDB" id="A0A3E0H658"/>